<gene>
    <name evidence="2" type="primary">esxU</name>
    <name evidence="2" type="ORF">N24_0717</name>
</gene>
<evidence type="ECO:0000313" key="2">
    <source>
        <dbReference type="EMBL" id="BAU94979.1"/>
    </source>
</evidence>
<proteinExistence type="inferred from homology"/>
<dbReference type="RefSeq" id="WP_096454439.1">
    <property type="nucleotide sequence ID" value="NZ_AP017369.1"/>
</dbReference>
<name>A0A160PMJ8_9CORY</name>
<evidence type="ECO:0000256" key="1">
    <source>
        <dbReference type="RuleBase" id="RU362001"/>
    </source>
</evidence>
<dbReference type="InterPro" id="IPR010310">
    <property type="entry name" value="T7SS_ESAT-6-like"/>
</dbReference>
<dbReference type="KEGG" id="csur:N24_0717"/>
<protein>
    <recommendedName>
        <fullName evidence="1">ESAT-6-like protein</fullName>
    </recommendedName>
</protein>
<dbReference type="EMBL" id="AP017369">
    <property type="protein sequence ID" value="BAU94979.1"/>
    <property type="molecule type" value="Genomic_DNA"/>
</dbReference>
<keyword evidence="3" id="KW-1185">Reference proteome</keyword>
<dbReference type="Pfam" id="PF06013">
    <property type="entry name" value="WXG100"/>
    <property type="match status" value="1"/>
</dbReference>
<evidence type="ECO:0000313" key="3">
    <source>
        <dbReference type="Proteomes" id="UP000218244"/>
    </source>
</evidence>
<dbReference type="NCBIfam" id="TIGR03930">
    <property type="entry name" value="WXG100_ESAT6"/>
    <property type="match status" value="1"/>
</dbReference>
<comment type="similarity">
    <text evidence="1">Belongs to the WXG100 family.</text>
</comment>
<keyword evidence="2" id="KW-0413">Isomerase</keyword>
<sequence>MSNLFRTESDVMLATAGQVDDTNDQVQSELSRLRGVVDSVRGSWAGQAQVSFDALMNRWNASARQLQEALASISDNIRHNARSFENTEADNSQAFNAVGAGAGDSAGLPL</sequence>
<organism evidence="2 3">
    <name type="scientific">Corynebacterium suranareeae</name>
    <dbReference type="NCBI Taxonomy" id="2506452"/>
    <lineage>
        <taxon>Bacteria</taxon>
        <taxon>Bacillati</taxon>
        <taxon>Actinomycetota</taxon>
        <taxon>Actinomycetes</taxon>
        <taxon>Mycobacteriales</taxon>
        <taxon>Corynebacteriaceae</taxon>
        <taxon>Corynebacterium</taxon>
    </lineage>
</organism>
<dbReference type="SUPFAM" id="SSF140453">
    <property type="entry name" value="EsxAB dimer-like"/>
    <property type="match status" value="1"/>
</dbReference>
<dbReference type="InterPro" id="IPR036689">
    <property type="entry name" value="ESAT-6-like_sf"/>
</dbReference>
<dbReference type="Gene3D" id="1.10.287.1060">
    <property type="entry name" value="ESAT-6-like"/>
    <property type="match status" value="1"/>
</dbReference>
<dbReference type="AlphaFoldDB" id="A0A160PMJ8"/>
<accession>A0A160PMJ8</accession>
<dbReference type="Proteomes" id="UP000218244">
    <property type="component" value="Chromosome"/>
</dbReference>
<reference evidence="2 3" key="1">
    <citation type="submission" date="2016-02" db="EMBL/GenBank/DDBJ databases">
        <title>Corynebacterium glutamicum N24 whole genome sequencing project.</title>
        <authorList>
            <person name="Matsutani M."/>
            <person name="Nangtapong N."/>
            <person name="Yakushi T."/>
            <person name="Matsushita K."/>
        </authorList>
    </citation>
    <scope>NUCLEOTIDE SEQUENCE [LARGE SCALE GENOMIC DNA]</scope>
    <source>
        <strain evidence="2 3">N24</strain>
    </source>
</reference>
<dbReference type="GO" id="GO:0016853">
    <property type="term" value="F:isomerase activity"/>
    <property type="evidence" value="ECO:0007669"/>
    <property type="project" value="UniProtKB-KW"/>
</dbReference>